<evidence type="ECO:0000313" key="1">
    <source>
        <dbReference type="EMBL" id="KAG2877531.1"/>
    </source>
</evidence>
<accession>A0A8T1AAL6</accession>
<gene>
    <name evidence="1" type="ORF">PC115_g23347</name>
</gene>
<comment type="caution">
    <text evidence="1">The sequence shown here is derived from an EMBL/GenBank/DDBJ whole genome shotgun (WGS) entry which is preliminary data.</text>
</comment>
<name>A0A8T1AAL6_9STRA</name>
<dbReference type="Proteomes" id="UP000774804">
    <property type="component" value="Unassembled WGS sequence"/>
</dbReference>
<reference evidence="1" key="1">
    <citation type="submission" date="2018-10" db="EMBL/GenBank/DDBJ databases">
        <title>Effector identification in a new, highly contiguous assembly of the strawberry crown rot pathogen Phytophthora cactorum.</title>
        <authorList>
            <person name="Armitage A.D."/>
            <person name="Nellist C.F."/>
            <person name="Bates H."/>
            <person name="Vickerstaff R.J."/>
            <person name="Harrison R.J."/>
        </authorList>
    </citation>
    <scope>NUCLEOTIDE SEQUENCE</scope>
    <source>
        <strain evidence="1">4032</strain>
    </source>
</reference>
<organism evidence="1 2">
    <name type="scientific">Phytophthora cactorum</name>
    <dbReference type="NCBI Taxonomy" id="29920"/>
    <lineage>
        <taxon>Eukaryota</taxon>
        <taxon>Sar</taxon>
        <taxon>Stramenopiles</taxon>
        <taxon>Oomycota</taxon>
        <taxon>Peronosporomycetes</taxon>
        <taxon>Peronosporales</taxon>
        <taxon>Peronosporaceae</taxon>
        <taxon>Phytophthora</taxon>
    </lineage>
</organism>
<dbReference type="EMBL" id="RCMI01002285">
    <property type="protein sequence ID" value="KAG2877531.1"/>
    <property type="molecule type" value="Genomic_DNA"/>
</dbReference>
<proteinExistence type="predicted"/>
<evidence type="ECO:0000313" key="2">
    <source>
        <dbReference type="Proteomes" id="UP000774804"/>
    </source>
</evidence>
<protein>
    <submittedName>
        <fullName evidence="1">Uncharacterized protein</fullName>
    </submittedName>
</protein>
<sequence>MSLHASTAQLADTLYMANTSGVPAQLAPEKILTASIVTA</sequence>
<dbReference type="AlphaFoldDB" id="A0A8T1AAL6"/>